<organism evidence="3 4">
    <name type="scientific">Anaerovorax odorimutans</name>
    <dbReference type="NCBI Taxonomy" id="109327"/>
    <lineage>
        <taxon>Bacteria</taxon>
        <taxon>Bacillati</taxon>
        <taxon>Bacillota</taxon>
        <taxon>Clostridia</taxon>
        <taxon>Peptostreptococcales</taxon>
        <taxon>Anaerovoracaceae</taxon>
        <taxon>Anaerovorax</taxon>
    </lineage>
</organism>
<accession>A0ABT1RS98</accession>
<gene>
    <name evidence="3" type="ORF">NE619_14880</name>
</gene>
<evidence type="ECO:0000256" key="2">
    <source>
        <dbReference type="SAM" id="Phobius"/>
    </source>
</evidence>
<reference evidence="3 4" key="1">
    <citation type="submission" date="2022-06" db="EMBL/GenBank/DDBJ databases">
        <title>Isolation of gut microbiota from human fecal samples.</title>
        <authorList>
            <person name="Pamer E.G."/>
            <person name="Barat B."/>
            <person name="Waligurski E."/>
            <person name="Medina S."/>
            <person name="Paddock L."/>
            <person name="Mostad J."/>
        </authorList>
    </citation>
    <scope>NUCLEOTIDE SEQUENCE [LARGE SCALE GENOMIC DNA]</scope>
    <source>
        <strain evidence="3 4">SL.3.17</strain>
    </source>
</reference>
<comment type="caution">
    <text evidence="3">The sequence shown here is derived from an EMBL/GenBank/DDBJ whole genome shotgun (WGS) entry which is preliminary data.</text>
</comment>
<keyword evidence="2" id="KW-0812">Transmembrane</keyword>
<keyword evidence="2" id="KW-0472">Membrane</keyword>
<keyword evidence="2" id="KW-1133">Transmembrane helix</keyword>
<dbReference type="Proteomes" id="UP001524502">
    <property type="component" value="Unassembled WGS sequence"/>
</dbReference>
<feature type="compositionally biased region" description="Polar residues" evidence="1">
    <location>
        <begin position="173"/>
        <end position="193"/>
    </location>
</feature>
<dbReference type="RefSeq" id="WP_256133210.1">
    <property type="nucleotide sequence ID" value="NZ_JANFXK010000019.1"/>
</dbReference>
<protein>
    <submittedName>
        <fullName evidence="3">Uncharacterized protein</fullName>
    </submittedName>
</protein>
<dbReference type="EMBL" id="JANFXK010000019">
    <property type="protein sequence ID" value="MCQ4638019.1"/>
    <property type="molecule type" value="Genomic_DNA"/>
</dbReference>
<evidence type="ECO:0000313" key="4">
    <source>
        <dbReference type="Proteomes" id="UP001524502"/>
    </source>
</evidence>
<feature type="compositionally biased region" description="Polar residues" evidence="1">
    <location>
        <begin position="123"/>
        <end position="158"/>
    </location>
</feature>
<proteinExistence type="predicted"/>
<sequence>MGKEKKKSIDIMGQLGKLSKRELVLIYILVLLVIVAGGVTFLILPASETHSDVSDALMAAEQQKNEVDLMITQKPALQDQVTEYKKGISKLADQFNEIMVNEDIDTLITGMITSSGLRPVSLTIGSTEENGDQQASGGQTTDGTAASTENGTAQNGETGASEESQNRNSQESGTADQQNTDVSSPQTQTIASGNDSVVTTTMVTAKVKGSMGQFSALIGRAAAKKGVAVRSFALTGQEKDETASALAEVLNGDKKTKEYPYTAELVFEVYQSSRK</sequence>
<feature type="region of interest" description="Disordered" evidence="1">
    <location>
        <begin position="122"/>
        <end position="193"/>
    </location>
</feature>
<keyword evidence="4" id="KW-1185">Reference proteome</keyword>
<feature type="transmembrane region" description="Helical" evidence="2">
    <location>
        <begin position="24"/>
        <end position="44"/>
    </location>
</feature>
<feature type="compositionally biased region" description="Low complexity" evidence="1">
    <location>
        <begin position="161"/>
        <end position="172"/>
    </location>
</feature>
<evidence type="ECO:0000313" key="3">
    <source>
        <dbReference type="EMBL" id="MCQ4638019.1"/>
    </source>
</evidence>
<name>A0ABT1RS98_9FIRM</name>
<evidence type="ECO:0000256" key="1">
    <source>
        <dbReference type="SAM" id="MobiDB-lite"/>
    </source>
</evidence>